<organism evidence="1 2">
    <name type="scientific">Arctium lappa</name>
    <name type="common">Greater burdock</name>
    <name type="synonym">Lappa major</name>
    <dbReference type="NCBI Taxonomy" id="4217"/>
    <lineage>
        <taxon>Eukaryota</taxon>
        <taxon>Viridiplantae</taxon>
        <taxon>Streptophyta</taxon>
        <taxon>Embryophyta</taxon>
        <taxon>Tracheophyta</taxon>
        <taxon>Spermatophyta</taxon>
        <taxon>Magnoliopsida</taxon>
        <taxon>eudicotyledons</taxon>
        <taxon>Gunneridae</taxon>
        <taxon>Pentapetalae</taxon>
        <taxon>asterids</taxon>
        <taxon>campanulids</taxon>
        <taxon>Asterales</taxon>
        <taxon>Asteraceae</taxon>
        <taxon>Carduoideae</taxon>
        <taxon>Cardueae</taxon>
        <taxon>Arctiinae</taxon>
        <taxon>Arctium</taxon>
    </lineage>
</organism>
<reference evidence="2" key="1">
    <citation type="journal article" date="2022" name="Mol. Ecol. Resour.">
        <title>The genomes of chicory, endive, great burdock and yacon provide insights into Asteraceae palaeo-polyploidization history and plant inulin production.</title>
        <authorList>
            <person name="Fan W."/>
            <person name="Wang S."/>
            <person name="Wang H."/>
            <person name="Wang A."/>
            <person name="Jiang F."/>
            <person name="Liu H."/>
            <person name="Zhao H."/>
            <person name="Xu D."/>
            <person name="Zhang Y."/>
        </authorList>
    </citation>
    <scope>NUCLEOTIDE SEQUENCE [LARGE SCALE GENOMIC DNA]</scope>
    <source>
        <strain evidence="2">cv. Niubang</strain>
    </source>
</reference>
<dbReference type="Proteomes" id="UP001055879">
    <property type="component" value="Linkage Group LG01"/>
</dbReference>
<reference evidence="1 2" key="2">
    <citation type="journal article" date="2022" name="Mol. Ecol. Resour.">
        <title>The genomes of chicory, endive, great burdock and yacon provide insights into Asteraceae paleo-polyploidization history and plant inulin production.</title>
        <authorList>
            <person name="Fan W."/>
            <person name="Wang S."/>
            <person name="Wang H."/>
            <person name="Wang A."/>
            <person name="Jiang F."/>
            <person name="Liu H."/>
            <person name="Zhao H."/>
            <person name="Xu D."/>
            <person name="Zhang Y."/>
        </authorList>
    </citation>
    <scope>NUCLEOTIDE SEQUENCE [LARGE SCALE GENOMIC DNA]</scope>
    <source>
        <strain evidence="2">cv. Niubang</strain>
    </source>
</reference>
<sequence>MLYEVENCSQSLETNTSFPLDSTFRWAILDSPSLGAISASQSSASSHTDVAEESKLNRSSTGVEEKI</sequence>
<evidence type="ECO:0000313" key="1">
    <source>
        <dbReference type="EMBL" id="KAI3771381.1"/>
    </source>
</evidence>
<comment type="caution">
    <text evidence="1">The sequence shown here is derived from an EMBL/GenBank/DDBJ whole genome shotgun (WGS) entry which is preliminary data.</text>
</comment>
<evidence type="ECO:0000313" key="2">
    <source>
        <dbReference type="Proteomes" id="UP001055879"/>
    </source>
</evidence>
<accession>A0ACB9FK84</accession>
<protein>
    <submittedName>
        <fullName evidence="1">Uncharacterized protein</fullName>
    </submittedName>
</protein>
<name>A0ACB9FK84_ARCLA</name>
<gene>
    <name evidence="1" type="ORF">L6452_02544</name>
</gene>
<keyword evidence="2" id="KW-1185">Reference proteome</keyword>
<proteinExistence type="predicted"/>
<dbReference type="EMBL" id="CM042047">
    <property type="protein sequence ID" value="KAI3771381.1"/>
    <property type="molecule type" value="Genomic_DNA"/>
</dbReference>